<keyword evidence="3" id="KW-1185">Reference proteome</keyword>
<feature type="transmembrane region" description="Helical" evidence="1">
    <location>
        <begin position="308"/>
        <end position="326"/>
    </location>
</feature>
<feature type="transmembrane region" description="Helical" evidence="1">
    <location>
        <begin position="428"/>
        <end position="448"/>
    </location>
</feature>
<keyword evidence="1" id="KW-0812">Transmembrane</keyword>
<dbReference type="PATRIC" id="fig|1132509.6.peg.198"/>
<feature type="transmembrane region" description="Helical" evidence="1">
    <location>
        <begin position="246"/>
        <end position="278"/>
    </location>
</feature>
<feature type="transmembrane region" description="Helical" evidence="1">
    <location>
        <begin position="72"/>
        <end position="89"/>
    </location>
</feature>
<dbReference type="AlphaFoldDB" id="M0M8F2"/>
<name>M0M8F2_9EURY</name>
<organism evidence="2 3">
    <name type="scientific">Halococcus hamelinensis 100A6</name>
    <dbReference type="NCBI Taxonomy" id="1132509"/>
    <lineage>
        <taxon>Archaea</taxon>
        <taxon>Methanobacteriati</taxon>
        <taxon>Methanobacteriota</taxon>
        <taxon>Stenosarchaea group</taxon>
        <taxon>Halobacteria</taxon>
        <taxon>Halobacteriales</taxon>
        <taxon>Halococcaceae</taxon>
        <taxon>Halococcus</taxon>
    </lineage>
</organism>
<evidence type="ECO:0000313" key="3">
    <source>
        <dbReference type="Proteomes" id="UP000011566"/>
    </source>
</evidence>
<feature type="transmembrane region" description="Helical" evidence="1">
    <location>
        <begin position="115"/>
        <end position="145"/>
    </location>
</feature>
<dbReference type="EMBL" id="AOMB01000003">
    <property type="protein sequence ID" value="EMA42087.1"/>
    <property type="molecule type" value="Genomic_DNA"/>
</dbReference>
<evidence type="ECO:0000313" key="2">
    <source>
        <dbReference type="EMBL" id="EMA42087.1"/>
    </source>
</evidence>
<comment type="caution">
    <text evidence="2">The sequence shown here is derived from an EMBL/GenBank/DDBJ whole genome shotgun (WGS) entry which is preliminary data.</text>
</comment>
<feature type="transmembrane region" description="Helical" evidence="1">
    <location>
        <begin position="188"/>
        <end position="209"/>
    </location>
</feature>
<feature type="transmembrane region" description="Helical" evidence="1">
    <location>
        <begin position="346"/>
        <end position="362"/>
    </location>
</feature>
<keyword evidence="1" id="KW-0472">Membrane</keyword>
<sequence>MVMIALSGARYMVEVTAIAILLVFLIFGALMMLEVIPTFIALGGMAIGIAAVGGLSVTTIFDTIIMDGSTRLAPAMMAAVFGGALGVLAEKQGILEDIVKTAAELGGDSPLVMAIALYTAVVIVATSISGLGAFILVATIIFPILISVGFPRETAGAITLLAYGNGIMLNPANWVYYQEVTGITLNSVIIWALPVAALAFVVGILYVFLKVRKPISSGSGTQAGVQETLAETIESGSSEASSTPKYALLAPIIPVVLVIGGVTNVFVAFIIGILYAALFSQPGLEGFKNFGNTLRLITQSFHEGIERVAPAIALMLAIGWLLVAVFSDPIAQSMEPFLRQVVPQNMVLYAVMFAVLAPLALYRGPLNLWGLGSGIIGVLAAIGFRPELITTTAVSALRVQAPGDPTNTHNAWAAEELGVNVNDITKDILPYIWVIAAGGVIVSVYFFGM</sequence>
<accession>M0M8F2</accession>
<proteinExistence type="predicted"/>
<feature type="transmembrane region" description="Helical" evidence="1">
    <location>
        <begin position="39"/>
        <end position="60"/>
    </location>
</feature>
<gene>
    <name evidence="2" type="ORF">C447_00815</name>
</gene>
<reference evidence="2 3" key="1">
    <citation type="journal article" date="2014" name="PLoS Genet.">
        <title>Phylogenetically driven sequencing of extremely halophilic archaea reveals strategies for static and dynamic osmo-response.</title>
        <authorList>
            <person name="Becker E.A."/>
            <person name="Seitzer P.M."/>
            <person name="Tritt A."/>
            <person name="Larsen D."/>
            <person name="Krusor M."/>
            <person name="Yao A.I."/>
            <person name="Wu D."/>
            <person name="Madern D."/>
            <person name="Eisen J.A."/>
            <person name="Darling A.E."/>
            <person name="Facciotti M.T."/>
        </authorList>
    </citation>
    <scope>NUCLEOTIDE SEQUENCE [LARGE SCALE GENOMIC DNA]</scope>
    <source>
        <strain evidence="2 3">100A6</strain>
    </source>
</reference>
<keyword evidence="1" id="KW-1133">Transmembrane helix</keyword>
<protein>
    <submittedName>
        <fullName evidence="2">Citrate transporter</fullName>
    </submittedName>
</protein>
<evidence type="ECO:0000256" key="1">
    <source>
        <dbReference type="SAM" id="Phobius"/>
    </source>
</evidence>
<dbReference type="eggNOG" id="ENOG502N5JV">
    <property type="taxonomic scope" value="Archaea"/>
</dbReference>
<feature type="transmembrane region" description="Helical" evidence="1">
    <location>
        <begin position="157"/>
        <end position="176"/>
    </location>
</feature>
<dbReference type="Proteomes" id="UP000011566">
    <property type="component" value="Unassembled WGS sequence"/>
</dbReference>
<feature type="transmembrane region" description="Helical" evidence="1">
    <location>
        <begin position="12"/>
        <end position="33"/>
    </location>
</feature>